<protein>
    <recommendedName>
        <fullName evidence="3">Mga helix-turn-helix domain-containing protein</fullName>
    </recommendedName>
</protein>
<evidence type="ECO:0008006" key="3">
    <source>
        <dbReference type="Google" id="ProtNLM"/>
    </source>
</evidence>
<evidence type="ECO:0000313" key="1">
    <source>
        <dbReference type="EMBL" id="MDX8335968.1"/>
    </source>
</evidence>
<accession>A0ABU4W8Y4</accession>
<dbReference type="RefSeq" id="WP_320313373.1">
    <property type="nucleotide sequence ID" value="NZ_JAVIKH010000006.1"/>
</dbReference>
<sequence>MGVVQINTTNINILTLLSQGEFSLDELSTYLNLEKKSIYKNIHLINIFLQDEKLSQIKLTKNLYSLNLNREQWKKLFSRKDFITSDEIVDYLYIKFIHNGFINLEAEKEILNVSRSSVIRYFNEIKSLLSNNGTQYIYLTGKGLKIVSLGELDKNTFCKKLIKFFVKCDFSLNHSIFITNLIKDYKMKDLLNSLYNIFKNLNIPTTHFIISFLCSLYICNNIFNGFDFKGNYKYENYLEIEQMVKLKLKDYNSNYQQQVFYFIVKLLNKDLNFENDTLDKALKIIEKLKLKLNLENLNESLEYLILKKICFSIFKYENQIFKIRNIKTTNREQKLLIVLDDILKDLNLNLFHCDKIAIIHILKKVVIDYNKHRVKNILLLFNEVVISDDIYLEKNLKVYHDSLSFDIEPTFFYKLNYKNYTKKYDLILTDEPHLNIDAITISSFSYIRILDAINNYVFDISLDKVN</sequence>
<dbReference type="Proteomes" id="UP001279681">
    <property type="component" value="Unassembled WGS sequence"/>
</dbReference>
<gene>
    <name evidence="1" type="ORF">RFV38_05580</name>
</gene>
<organism evidence="1 2">
    <name type="scientific">Candidatus Cetobacterium colombiensis</name>
    <dbReference type="NCBI Taxonomy" id="3073100"/>
    <lineage>
        <taxon>Bacteria</taxon>
        <taxon>Fusobacteriati</taxon>
        <taxon>Fusobacteriota</taxon>
        <taxon>Fusobacteriia</taxon>
        <taxon>Fusobacteriales</taxon>
        <taxon>Fusobacteriaceae</taxon>
        <taxon>Cetobacterium</taxon>
    </lineage>
</organism>
<name>A0ABU4W8Y4_9FUSO</name>
<keyword evidence="2" id="KW-1185">Reference proteome</keyword>
<evidence type="ECO:0000313" key="2">
    <source>
        <dbReference type="Proteomes" id="UP001279681"/>
    </source>
</evidence>
<dbReference type="EMBL" id="JAVIKH010000006">
    <property type="protein sequence ID" value="MDX8335968.1"/>
    <property type="molecule type" value="Genomic_DNA"/>
</dbReference>
<proteinExistence type="predicted"/>
<reference evidence="2" key="1">
    <citation type="submission" date="2023-07" db="EMBL/GenBank/DDBJ databases">
        <authorList>
            <person name="Colorado M.A."/>
            <person name="Villamil L.M."/>
            <person name="Melo J.F."/>
            <person name="Rodriguez J.A."/>
            <person name="Ruiz R.Y."/>
        </authorList>
    </citation>
    <scope>NUCLEOTIDE SEQUENCE [LARGE SCALE GENOMIC DNA]</scope>
    <source>
        <strain evidence="2">C33</strain>
    </source>
</reference>
<comment type="caution">
    <text evidence="1">The sequence shown here is derived from an EMBL/GenBank/DDBJ whole genome shotgun (WGS) entry which is preliminary data.</text>
</comment>